<dbReference type="NCBIfam" id="TIGR01509">
    <property type="entry name" value="HAD-SF-IA-v3"/>
    <property type="match status" value="1"/>
</dbReference>
<accession>A0A9J7ASZ8</accession>
<comment type="pathway">
    <text evidence="3 10">Organic acid metabolism; glycolate biosynthesis; glycolate from 2-phosphoglycolate: step 1/1.</text>
</comment>
<dbReference type="InterPro" id="IPR036412">
    <property type="entry name" value="HAD-like_sf"/>
</dbReference>
<dbReference type="Gene3D" id="3.40.50.1000">
    <property type="entry name" value="HAD superfamily/HAD-like"/>
    <property type="match status" value="1"/>
</dbReference>
<dbReference type="GO" id="GO:0046872">
    <property type="term" value="F:metal ion binding"/>
    <property type="evidence" value="ECO:0007669"/>
    <property type="project" value="UniProtKB-KW"/>
</dbReference>
<evidence type="ECO:0000256" key="4">
    <source>
        <dbReference type="ARBA" id="ARBA00006171"/>
    </source>
</evidence>
<dbReference type="PANTHER" id="PTHR43434">
    <property type="entry name" value="PHOSPHOGLYCOLATE PHOSPHATASE"/>
    <property type="match status" value="1"/>
</dbReference>
<name>A0A9J7ASZ8_9PROT</name>
<dbReference type="InterPro" id="IPR023214">
    <property type="entry name" value="HAD_sf"/>
</dbReference>
<feature type="binding site" evidence="10">
    <location>
        <position position="11"/>
    </location>
    <ligand>
        <name>Mg(2+)</name>
        <dbReference type="ChEBI" id="CHEBI:18420"/>
    </ligand>
</feature>
<dbReference type="NCBIfam" id="TIGR01662">
    <property type="entry name" value="HAD-SF-IIIA"/>
    <property type="match status" value="1"/>
</dbReference>
<dbReference type="KEGG" id="naci:NUH88_19730"/>
<feature type="binding site" evidence="10">
    <location>
        <position position="13"/>
    </location>
    <ligand>
        <name>Mg(2+)</name>
        <dbReference type="ChEBI" id="CHEBI:18420"/>
    </ligand>
</feature>
<dbReference type="NCBIfam" id="TIGR01549">
    <property type="entry name" value="HAD-SF-IA-v1"/>
    <property type="match status" value="1"/>
</dbReference>
<dbReference type="InterPro" id="IPR037512">
    <property type="entry name" value="PGPase_prok"/>
</dbReference>
<feature type="active site" description="Nucleophile" evidence="10">
    <location>
        <position position="11"/>
    </location>
</feature>
<dbReference type="InterPro" id="IPR050155">
    <property type="entry name" value="HAD-like_hydrolase_sf"/>
</dbReference>
<dbReference type="SFLD" id="SFLDG01129">
    <property type="entry name" value="C1.5:_HAD__Beta-PGM__Phosphata"/>
    <property type="match status" value="1"/>
</dbReference>
<dbReference type="GO" id="GO:0005829">
    <property type="term" value="C:cytosol"/>
    <property type="evidence" value="ECO:0007669"/>
    <property type="project" value="TreeGrafter"/>
</dbReference>
<evidence type="ECO:0000256" key="7">
    <source>
        <dbReference type="ARBA" id="ARBA00022801"/>
    </source>
</evidence>
<dbReference type="InterPro" id="IPR006439">
    <property type="entry name" value="HAD-SF_hydro_IA"/>
</dbReference>
<dbReference type="GO" id="GO:0005975">
    <property type="term" value="P:carbohydrate metabolic process"/>
    <property type="evidence" value="ECO:0007669"/>
    <property type="project" value="InterPro"/>
</dbReference>
<dbReference type="FunFam" id="3.40.50.1000:FF:000022">
    <property type="entry name" value="Phosphoglycolate phosphatase"/>
    <property type="match status" value="1"/>
</dbReference>
<comment type="catalytic activity">
    <reaction evidence="1 10">
        <text>2-phosphoglycolate + H2O = glycolate + phosphate</text>
        <dbReference type="Rhea" id="RHEA:14369"/>
        <dbReference type="ChEBI" id="CHEBI:15377"/>
        <dbReference type="ChEBI" id="CHEBI:29805"/>
        <dbReference type="ChEBI" id="CHEBI:43474"/>
        <dbReference type="ChEBI" id="CHEBI:58033"/>
        <dbReference type="EC" id="3.1.3.18"/>
    </reaction>
</comment>
<dbReference type="EMBL" id="CP102480">
    <property type="protein sequence ID" value="UUX49617.1"/>
    <property type="molecule type" value="Genomic_DNA"/>
</dbReference>
<evidence type="ECO:0000256" key="8">
    <source>
        <dbReference type="ARBA" id="ARBA00022842"/>
    </source>
</evidence>
<dbReference type="PANTHER" id="PTHR43434:SF1">
    <property type="entry name" value="PHOSPHOGLYCOLATE PHOSPHATASE"/>
    <property type="match status" value="1"/>
</dbReference>
<proteinExistence type="inferred from homology"/>
<evidence type="ECO:0000256" key="1">
    <source>
        <dbReference type="ARBA" id="ARBA00000830"/>
    </source>
</evidence>
<evidence type="ECO:0000256" key="6">
    <source>
        <dbReference type="ARBA" id="ARBA00022723"/>
    </source>
</evidence>
<dbReference type="AlphaFoldDB" id="A0A9J7ASZ8"/>
<evidence type="ECO:0000313" key="11">
    <source>
        <dbReference type="EMBL" id="UUX49617.1"/>
    </source>
</evidence>
<evidence type="ECO:0000256" key="3">
    <source>
        <dbReference type="ARBA" id="ARBA00004818"/>
    </source>
</evidence>
<comment type="similarity">
    <text evidence="4 10">Belongs to the HAD-like hydrolase superfamily. CbbY/CbbZ/Gph/YieH family.</text>
</comment>
<keyword evidence="6 10" id="KW-0479">Metal-binding</keyword>
<feature type="binding site" evidence="10">
    <location>
        <position position="173"/>
    </location>
    <ligand>
        <name>Mg(2+)</name>
        <dbReference type="ChEBI" id="CHEBI:18420"/>
    </ligand>
</feature>
<dbReference type="Proteomes" id="UP001060336">
    <property type="component" value="Chromosome"/>
</dbReference>
<keyword evidence="7 10" id="KW-0378">Hydrolase</keyword>
<keyword evidence="9 10" id="KW-0119">Carbohydrate metabolism</keyword>
<dbReference type="GO" id="GO:0006281">
    <property type="term" value="P:DNA repair"/>
    <property type="evidence" value="ECO:0007669"/>
    <property type="project" value="TreeGrafter"/>
</dbReference>
<protein>
    <recommendedName>
        <fullName evidence="5 10">Phosphoglycolate phosphatase</fullName>
        <shortName evidence="10">PGP</shortName>
        <shortName evidence="10">PGPase</shortName>
        <ecNumber evidence="5 10">3.1.3.18</ecNumber>
    </recommendedName>
</protein>
<evidence type="ECO:0000256" key="5">
    <source>
        <dbReference type="ARBA" id="ARBA00013078"/>
    </source>
</evidence>
<evidence type="ECO:0000313" key="12">
    <source>
        <dbReference type="Proteomes" id="UP001060336"/>
    </source>
</evidence>
<dbReference type="EC" id="3.1.3.18" evidence="5 10"/>
<dbReference type="SFLD" id="SFLDS00003">
    <property type="entry name" value="Haloacid_Dehalogenase"/>
    <property type="match status" value="1"/>
</dbReference>
<evidence type="ECO:0000256" key="2">
    <source>
        <dbReference type="ARBA" id="ARBA00001946"/>
    </source>
</evidence>
<comment type="cofactor">
    <cofactor evidence="2 10">
        <name>Mg(2+)</name>
        <dbReference type="ChEBI" id="CHEBI:18420"/>
    </cofactor>
</comment>
<dbReference type="Pfam" id="PF00702">
    <property type="entry name" value="Hydrolase"/>
    <property type="match status" value="1"/>
</dbReference>
<reference evidence="11" key="1">
    <citation type="submission" date="2022-08" db="EMBL/GenBank/DDBJ databases">
        <title>Nisaea acidiphila sp. nov., isolated from a marine algal debris and emended description of the genus Nisaea Urios et al. 2008.</title>
        <authorList>
            <person name="Kwon K."/>
        </authorList>
    </citation>
    <scope>NUCLEOTIDE SEQUENCE</scope>
    <source>
        <strain evidence="11">MEBiC11861</strain>
    </source>
</reference>
<evidence type="ECO:0000256" key="9">
    <source>
        <dbReference type="ARBA" id="ARBA00023277"/>
    </source>
</evidence>
<evidence type="ECO:0000256" key="10">
    <source>
        <dbReference type="HAMAP-Rule" id="MF_00495"/>
    </source>
</evidence>
<dbReference type="InterPro" id="IPR006549">
    <property type="entry name" value="HAD-SF_hydro_IIIA"/>
</dbReference>
<dbReference type="GO" id="GO:0008967">
    <property type="term" value="F:phosphoglycolate phosphatase activity"/>
    <property type="evidence" value="ECO:0007669"/>
    <property type="project" value="UniProtKB-UniRule"/>
</dbReference>
<comment type="function">
    <text evidence="10">Specifically catalyzes the dephosphorylation of 2-phosphoglycolate. Is involved in the dissimilation of the intracellular 2-phosphoglycolate formed during the DNA repair of 3'-phosphoglycolate ends, a major class of DNA lesions induced by oxidative stress.</text>
</comment>
<keyword evidence="12" id="KW-1185">Reference proteome</keyword>
<dbReference type="NCBIfam" id="TIGR01449">
    <property type="entry name" value="PGP_bact"/>
    <property type="match status" value="1"/>
</dbReference>
<sequence length="223" mass="24277">MPRALSAIVFDLDGTLIDSVPDLHAAGNMLLAERGLEPIDLPTARRFVGDGGRVFVRRALAERGVTLDDEDLTAATERFIALYEAHASDRTLPYPDVPETLEKLKAAGYRLGICTNKPERATHKVLALLGLDHLFEAIVGGDTLPVRKPDPEHAAEVLRRLGVAPEAACMVGDNEHDSSAGRGAGMRFILMRYGYARTPLEEIPADARLDRFRDLPDTLASLA</sequence>
<dbReference type="RefSeq" id="WP_257768387.1">
    <property type="nucleotide sequence ID" value="NZ_CP102480.1"/>
</dbReference>
<dbReference type="SFLD" id="SFLDG01135">
    <property type="entry name" value="C1.5.6:_HAD__Beta-PGM__Phospha"/>
    <property type="match status" value="1"/>
</dbReference>
<dbReference type="Gene3D" id="1.10.150.240">
    <property type="entry name" value="Putative phosphatase, domain 2"/>
    <property type="match status" value="1"/>
</dbReference>
<dbReference type="SUPFAM" id="SSF56784">
    <property type="entry name" value="HAD-like"/>
    <property type="match status" value="1"/>
</dbReference>
<organism evidence="11 12">
    <name type="scientific">Nisaea acidiphila</name>
    <dbReference type="NCBI Taxonomy" id="1862145"/>
    <lineage>
        <taxon>Bacteria</taxon>
        <taxon>Pseudomonadati</taxon>
        <taxon>Pseudomonadota</taxon>
        <taxon>Alphaproteobacteria</taxon>
        <taxon>Rhodospirillales</taxon>
        <taxon>Thalassobaculaceae</taxon>
        <taxon>Nisaea</taxon>
    </lineage>
</organism>
<gene>
    <name evidence="11" type="primary">gph</name>
    <name evidence="11" type="ORF">NUH88_19730</name>
</gene>
<keyword evidence="8 10" id="KW-0460">Magnesium</keyword>
<dbReference type="PRINTS" id="PR00413">
    <property type="entry name" value="HADHALOGNASE"/>
</dbReference>
<dbReference type="HAMAP" id="MF_00495">
    <property type="entry name" value="GPH_hydrolase_bact"/>
    <property type="match status" value="1"/>
</dbReference>
<dbReference type="GO" id="GO:0046295">
    <property type="term" value="P:glycolate biosynthetic process"/>
    <property type="evidence" value="ECO:0007669"/>
    <property type="project" value="UniProtKB-UniRule"/>
</dbReference>
<dbReference type="InterPro" id="IPR023198">
    <property type="entry name" value="PGP-like_dom2"/>
</dbReference>